<evidence type="ECO:0008006" key="4">
    <source>
        <dbReference type="Google" id="ProtNLM"/>
    </source>
</evidence>
<organism evidence="2 3">
    <name type="scientific">Vitis vinifera</name>
    <name type="common">Grape</name>
    <dbReference type="NCBI Taxonomy" id="29760"/>
    <lineage>
        <taxon>Eukaryota</taxon>
        <taxon>Viridiplantae</taxon>
        <taxon>Streptophyta</taxon>
        <taxon>Embryophyta</taxon>
        <taxon>Tracheophyta</taxon>
        <taxon>Spermatophyta</taxon>
        <taxon>Magnoliopsida</taxon>
        <taxon>eudicotyledons</taxon>
        <taxon>Gunneridae</taxon>
        <taxon>Pentapetalae</taxon>
        <taxon>rosids</taxon>
        <taxon>Vitales</taxon>
        <taxon>Vitaceae</taxon>
        <taxon>Viteae</taxon>
        <taxon>Vitis</taxon>
    </lineage>
</organism>
<reference evidence="2 3" key="1">
    <citation type="journal article" date="2018" name="PLoS Genet.">
        <title>Population sequencing reveals clonal diversity and ancestral inbreeding in the grapevine cultivar Chardonnay.</title>
        <authorList>
            <person name="Roach M.J."/>
            <person name="Johnson D.L."/>
            <person name="Bohlmann J."/>
            <person name="van Vuuren H.J."/>
            <person name="Jones S.J."/>
            <person name="Pretorius I.S."/>
            <person name="Schmidt S.A."/>
            <person name="Borneman A.R."/>
        </authorList>
    </citation>
    <scope>NUCLEOTIDE SEQUENCE [LARGE SCALE GENOMIC DNA]</scope>
    <source>
        <strain evidence="3">cv. Chardonnay</strain>
        <tissue evidence="2">Leaf</tissue>
    </source>
</reference>
<dbReference type="PANTHER" id="PTHR33782:SF27">
    <property type="entry name" value="PROTEIN, PUTATIVE-RELATED"/>
    <property type="match status" value="1"/>
</dbReference>
<accession>A0A438FP86</accession>
<keyword evidence="1" id="KW-0812">Transmembrane</keyword>
<evidence type="ECO:0000313" key="2">
    <source>
        <dbReference type="EMBL" id="RVW61777.1"/>
    </source>
</evidence>
<dbReference type="AlphaFoldDB" id="A0A438FP86"/>
<proteinExistence type="predicted"/>
<feature type="transmembrane region" description="Helical" evidence="1">
    <location>
        <begin position="109"/>
        <end position="133"/>
    </location>
</feature>
<keyword evidence="1" id="KW-0472">Membrane</keyword>
<name>A0A438FP86_VITVI</name>
<evidence type="ECO:0000313" key="3">
    <source>
        <dbReference type="Proteomes" id="UP000288805"/>
    </source>
</evidence>
<dbReference type="Proteomes" id="UP000288805">
    <property type="component" value="Unassembled WGS sequence"/>
</dbReference>
<protein>
    <recommendedName>
        <fullName evidence="4">Mediator of RNA polymerase II transcription subunit 18</fullName>
    </recommendedName>
</protein>
<sequence>MESATSLSSSVFSTCWLFSTMPSRRRNPTSKVVAVRGGASGRDYEGNLVDENMIVLRMRIQQMKRLETGDSPPSNWMGWEKRYYVHYNEDVCKAVGLLQCYLMNIRPSLALGTLLLIILSVPISSVGVMFHALEMARGILPGFHLN</sequence>
<keyword evidence="1" id="KW-1133">Transmembrane helix</keyword>
<gene>
    <name evidence="2" type="ORF">CK203_066308</name>
</gene>
<dbReference type="EMBL" id="QGNW01000807">
    <property type="protein sequence ID" value="RVW61777.1"/>
    <property type="molecule type" value="Genomic_DNA"/>
</dbReference>
<comment type="caution">
    <text evidence="2">The sequence shown here is derived from an EMBL/GenBank/DDBJ whole genome shotgun (WGS) entry which is preliminary data.</text>
</comment>
<dbReference type="PANTHER" id="PTHR33782">
    <property type="entry name" value="OS01G0121600 PROTEIN"/>
    <property type="match status" value="1"/>
</dbReference>
<evidence type="ECO:0000256" key="1">
    <source>
        <dbReference type="SAM" id="Phobius"/>
    </source>
</evidence>